<name>A0A942T6R2_9BACI</name>
<gene>
    <name evidence="1" type="ORF">KHB02_39845</name>
</gene>
<evidence type="ECO:0000313" key="1">
    <source>
        <dbReference type="EMBL" id="MBS4187530.1"/>
    </source>
</evidence>
<accession>A0A942T6R2</accession>
<dbReference type="EMBL" id="JAGYPE010000008">
    <property type="protein sequence ID" value="MBS4187530.1"/>
    <property type="molecule type" value="Genomic_DNA"/>
</dbReference>
<proteinExistence type="predicted"/>
<sequence length="156" mass="16106">MPEVKDVDTAVRAVVATLPRAPRLPDVVAGVAALLGKPTRIVDVDGPGWGPLTALVSQLEHENIVLVPAGAPPLYRMHCVLHELGHLVHGDAGAPTKASVAAFAAGGHVCQRALDDGPGLTPVSSGDDEHFAEAFAYELARVLLRGGAGADERVYG</sequence>
<evidence type="ECO:0008006" key="2">
    <source>
        <dbReference type="Google" id="ProtNLM"/>
    </source>
</evidence>
<reference evidence="1" key="1">
    <citation type="submission" date="2021-05" db="EMBL/GenBank/DDBJ databases">
        <title>Novel Bacillus species.</title>
        <authorList>
            <person name="Liu G."/>
        </authorList>
    </citation>
    <scope>NUCLEOTIDE SEQUENCE</scope>
    <source>
        <strain evidence="1">FJAT-50051</strain>
    </source>
</reference>
<protein>
    <recommendedName>
        <fullName evidence="2">IrrE N-terminal-like domain-containing protein</fullName>
    </recommendedName>
</protein>
<organism evidence="1">
    <name type="scientific">Neobacillus citreus</name>
    <dbReference type="NCBI Taxonomy" id="2833578"/>
    <lineage>
        <taxon>Bacteria</taxon>
        <taxon>Bacillati</taxon>
        <taxon>Bacillota</taxon>
        <taxon>Bacilli</taxon>
        <taxon>Bacillales</taxon>
        <taxon>Bacillaceae</taxon>
        <taxon>Neobacillus</taxon>
    </lineage>
</organism>
<dbReference type="AlphaFoldDB" id="A0A942T6R2"/>
<comment type="caution">
    <text evidence="1">The sequence shown here is derived from an EMBL/GenBank/DDBJ whole genome shotgun (WGS) entry which is preliminary data.</text>
</comment>